<accession>A0A545V9U9</accession>
<keyword evidence="2" id="KW-1185">Reference proteome</keyword>
<dbReference type="AlphaFoldDB" id="A0A545V9U9"/>
<evidence type="ECO:0000313" key="2">
    <source>
        <dbReference type="Proteomes" id="UP000315783"/>
    </source>
</evidence>
<sequence>MRHGSLSGGGADVVVLACNIDGAVHAGFEFVPGGKASMLYDIDIHLDGRTSGDVLGSRVLDLCCGDHIFDTQKRNNMIWCRRLGIGSFVVHL</sequence>
<name>A0A545V9U9_9HYPO</name>
<dbReference type="EMBL" id="SPUK01000003">
    <property type="protein sequence ID" value="TQV98497.1"/>
    <property type="molecule type" value="Genomic_DNA"/>
</dbReference>
<proteinExistence type="predicted"/>
<protein>
    <submittedName>
        <fullName evidence="1">Uncharacterized protein</fullName>
    </submittedName>
</protein>
<dbReference type="Proteomes" id="UP000315783">
    <property type="component" value="Unassembled WGS sequence"/>
</dbReference>
<comment type="caution">
    <text evidence="1">The sequence shown here is derived from an EMBL/GenBank/DDBJ whole genome shotgun (WGS) entry which is preliminary data.</text>
</comment>
<gene>
    <name evidence="1" type="ORF">IF1G_02577</name>
</gene>
<reference evidence="1 2" key="1">
    <citation type="journal article" date="2019" name="Appl. Microbiol. Biotechnol.">
        <title>Genome sequence of Isaria javanica and comparative genome analysis insights into family S53 peptidase evolution in fungal entomopathogens.</title>
        <authorList>
            <person name="Lin R."/>
            <person name="Zhang X."/>
            <person name="Xin B."/>
            <person name="Zou M."/>
            <person name="Gao Y."/>
            <person name="Qin F."/>
            <person name="Hu Q."/>
            <person name="Xie B."/>
            <person name="Cheng X."/>
        </authorList>
    </citation>
    <scope>NUCLEOTIDE SEQUENCE [LARGE SCALE GENOMIC DNA]</scope>
    <source>
        <strain evidence="1 2">IJ1G</strain>
    </source>
</reference>
<organism evidence="1 2">
    <name type="scientific">Cordyceps javanica</name>
    <dbReference type="NCBI Taxonomy" id="43265"/>
    <lineage>
        <taxon>Eukaryota</taxon>
        <taxon>Fungi</taxon>
        <taxon>Dikarya</taxon>
        <taxon>Ascomycota</taxon>
        <taxon>Pezizomycotina</taxon>
        <taxon>Sordariomycetes</taxon>
        <taxon>Hypocreomycetidae</taxon>
        <taxon>Hypocreales</taxon>
        <taxon>Cordycipitaceae</taxon>
        <taxon>Cordyceps</taxon>
    </lineage>
</organism>
<evidence type="ECO:0000313" key="1">
    <source>
        <dbReference type="EMBL" id="TQV98497.1"/>
    </source>
</evidence>